<comment type="similarity">
    <text evidence="1">Belongs to the bacterial solute-binding protein 5 family.</text>
</comment>
<feature type="domain" description="Solute-binding protein family 5" evidence="5">
    <location>
        <begin position="256"/>
        <end position="544"/>
    </location>
</feature>
<dbReference type="AlphaFoldDB" id="A0A2S4JSV5"/>
<evidence type="ECO:0000259" key="5">
    <source>
        <dbReference type="Pfam" id="PF00496"/>
    </source>
</evidence>
<keyword evidence="2" id="KW-0813">Transport</keyword>
<evidence type="ECO:0000256" key="2">
    <source>
        <dbReference type="ARBA" id="ARBA00022448"/>
    </source>
</evidence>
<gene>
    <name evidence="6" type="ORF">AU468_06220</name>
</gene>
<evidence type="ECO:0000256" key="1">
    <source>
        <dbReference type="ARBA" id="ARBA00005695"/>
    </source>
</evidence>
<sequence>MHIFRMTLACLALSLVVLVVSCGGRADVADEDMGAPVPNLVILSSLPEANRVNYEMAQELAEELAKIGVTLEARPTDFSVLLDVLYGEDMDYDAYTIGWSGRVERLDPDMFIHSINHSDNAVAGANNTSRFSNAEFDILADAQRQEMDVEARREIVWRAQRILAEEVPRITLYSRANVQTYDKTRFTNMVNMSGEGLFNEWSPLVMEPLSSNHTVPVVASNINITNLNPFAARSVYDWRNLRLIYDKLVRLSPQVEPEPWAATGWEIVEDTVVDVTIREGMTFHDGKPVTVDDVVWSYQTWMDLPDSYFASFTNPIESVEARDGQTVRFVLKAPYAPFITTTLTQIPIVPRHIWENVGDVTQYENARPVGSGPFKFVRFRPGEELVTERFDDYFFPVNIEGYIFKIYASPEGVLSDLELKNVDVISYDLIPAHINQIKNNEGGRFSHLELTEAPDIGFFYIGLNNNRPPFNNADFRRALTYLVDYDYALDVLLEGYGSRGGGGLVINAANEFWHNPEVPIYDTYDPEKARELLAEAGFTWDSNGRLRMPR</sequence>
<dbReference type="CDD" id="cd00995">
    <property type="entry name" value="PBP2_NikA_DppA_OppA_like"/>
    <property type="match status" value="1"/>
</dbReference>
<dbReference type="GO" id="GO:1904680">
    <property type="term" value="F:peptide transmembrane transporter activity"/>
    <property type="evidence" value="ECO:0007669"/>
    <property type="project" value="TreeGrafter"/>
</dbReference>
<evidence type="ECO:0000313" key="6">
    <source>
        <dbReference type="EMBL" id="POR02627.1"/>
    </source>
</evidence>
<evidence type="ECO:0000313" key="7">
    <source>
        <dbReference type="Proteomes" id="UP000237350"/>
    </source>
</evidence>
<protein>
    <submittedName>
        <fullName evidence="6">ABC transporter substrate-binding protein</fullName>
    </submittedName>
</protein>
<dbReference type="Gene3D" id="3.10.105.10">
    <property type="entry name" value="Dipeptide-binding Protein, Domain 3"/>
    <property type="match status" value="2"/>
</dbReference>
<keyword evidence="3 4" id="KW-0732">Signal</keyword>
<dbReference type="GO" id="GO:0015833">
    <property type="term" value="P:peptide transport"/>
    <property type="evidence" value="ECO:0007669"/>
    <property type="project" value="TreeGrafter"/>
</dbReference>
<dbReference type="Gene3D" id="3.40.190.10">
    <property type="entry name" value="Periplasmic binding protein-like II"/>
    <property type="match status" value="1"/>
</dbReference>
<proteinExistence type="inferred from homology"/>
<feature type="signal peptide" evidence="4">
    <location>
        <begin position="1"/>
        <end position="26"/>
    </location>
</feature>
<keyword evidence="7" id="KW-1185">Reference proteome</keyword>
<dbReference type="InterPro" id="IPR000914">
    <property type="entry name" value="SBP_5_dom"/>
</dbReference>
<dbReference type="OrthoDB" id="304884at2"/>
<feature type="chain" id="PRO_5015430595" evidence="4">
    <location>
        <begin position="27"/>
        <end position="550"/>
    </location>
</feature>
<dbReference type="Pfam" id="PF00496">
    <property type="entry name" value="SBP_bac_5"/>
    <property type="match status" value="1"/>
</dbReference>
<dbReference type="PANTHER" id="PTHR30290">
    <property type="entry name" value="PERIPLASMIC BINDING COMPONENT OF ABC TRANSPORTER"/>
    <property type="match status" value="1"/>
</dbReference>
<dbReference type="SUPFAM" id="SSF53850">
    <property type="entry name" value="Periplasmic binding protein-like II"/>
    <property type="match status" value="2"/>
</dbReference>
<reference evidence="7" key="1">
    <citation type="submission" date="2015-12" db="EMBL/GenBank/DDBJ databases">
        <authorList>
            <person name="Lodha T.D."/>
            <person name="Chintalapati S."/>
            <person name="Chintalapati V.R."/>
            <person name="Sravanthi T."/>
        </authorList>
    </citation>
    <scope>NUCLEOTIDE SEQUENCE [LARGE SCALE GENOMIC DNA]</scope>
    <source>
        <strain evidence="7">JC133</strain>
    </source>
</reference>
<accession>A0A2S4JSV5</accession>
<dbReference type="PANTHER" id="PTHR30290:SF9">
    <property type="entry name" value="OLIGOPEPTIDE-BINDING PROTEIN APPA"/>
    <property type="match status" value="1"/>
</dbReference>
<dbReference type="PROSITE" id="PS51257">
    <property type="entry name" value="PROKAR_LIPOPROTEIN"/>
    <property type="match status" value="1"/>
</dbReference>
<name>A0A2S4JSV5_9SPIO</name>
<comment type="caution">
    <text evidence="6">The sequence shown here is derived from an EMBL/GenBank/DDBJ whole genome shotgun (WGS) entry which is preliminary data.</text>
</comment>
<organism evidence="6 7">
    <name type="scientific">Alkalispirochaeta sphaeroplastigenens</name>
    <dbReference type="NCBI Taxonomy" id="1187066"/>
    <lineage>
        <taxon>Bacteria</taxon>
        <taxon>Pseudomonadati</taxon>
        <taxon>Spirochaetota</taxon>
        <taxon>Spirochaetia</taxon>
        <taxon>Spirochaetales</taxon>
        <taxon>Spirochaetaceae</taxon>
        <taxon>Alkalispirochaeta</taxon>
    </lineage>
</organism>
<evidence type="ECO:0000256" key="3">
    <source>
        <dbReference type="ARBA" id="ARBA00022729"/>
    </source>
</evidence>
<dbReference type="Proteomes" id="UP000237350">
    <property type="component" value="Unassembled WGS sequence"/>
</dbReference>
<evidence type="ECO:0000256" key="4">
    <source>
        <dbReference type="SAM" id="SignalP"/>
    </source>
</evidence>
<dbReference type="InterPro" id="IPR039424">
    <property type="entry name" value="SBP_5"/>
</dbReference>
<dbReference type="EMBL" id="LPWH01000058">
    <property type="protein sequence ID" value="POR02627.1"/>
    <property type="molecule type" value="Genomic_DNA"/>
</dbReference>